<feature type="compositionally biased region" description="Acidic residues" evidence="1">
    <location>
        <begin position="123"/>
        <end position="132"/>
    </location>
</feature>
<feature type="compositionally biased region" description="Basic and acidic residues" evidence="1">
    <location>
        <begin position="61"/>
        <end position="74"/>
    </location>
</feature>
<accession>A0A1S4CDS0</accession>
<protein>
    <submittedName>
        <fullName evidence="2">Glutamic acid-rich protein-like</fullName>
    </submittedName>
</protein>
<organism evidence="2">
    <name type="scientific">Nicotiana tabacum</name>
    <name type="common">Common tobacco</name>
    <dbReference type="NCBI Taxonomy" id="4097"/>
    <lineage>
        <taxon>Eukaryota</taxon>
        <taxon>Viridiplantae</taxon>
        <taxon>Streptophyta</taxon>
        <taxon>Embryophyta</taxon>
        <taxon>Tracheophyta</taxon>
        <taxon>Spermatophyta</taxon>
        <taxon>Magnoliopsida</taxon>
        <taxon>eudicotyledons</taxon>
        <taxon>Gunneridae</taxon>
        <taxon>Pentapetalae</taxon>
        <taxon>asterids</taxon>
        <taxon>lamiids</taxon>
        <taxon>Solanales</taxon>
        <taxon>Solanaceae</taxon>
        <taxon>Nicotianoideae</taxon>
        <taxon>Nicotianeae</taxon>
        <taxon>Nicotiana</taxon>
    </lineage>
</organism>
<sequence length="187" mass="21286">MISYITSLKFIYDLLYLNHKRSMAMEDVPNETASGSVSSADEVESQEGDEETPEEETDNEEAMKNDDKDESEKDSAEEETDEEQTTEDDDEDESEKDNAEEKTDEEQTTEDDDGDKSEKDGAEEVEVMDEQEFAARNTNNVQAGKNEENLHDDPPASVKLRYNLKTIQDETGYFPGRVTVRCRIDML</sequence>
<feature type="region of interest" description="Disordered" evidence="1">
    <location>
        <begin position="27"/>
        <end position="156"/>
    </location>
</feature>
<feature type="compositionally biased region" description="Basic and acidic residues" evidence="1">
    <location>
        <begin position="145"/>
        <end position="154"/>
    </location>
</feature>
<dbReference type="OMA" id="RCRIDML"/>
<dbReference type="PaxDb" id="4097-A0A1S4CDS0"/>
<proteinExistence type="predicted"/>
<name>A0A1S4CDS0_TOBAC</name>
<evidence type="ECO:0000313" key="2">
    <source>
        <dbReference type="RefSeq" id="XP_016499300.1"/>
    </source>
</evidence>
<reference evidence="2" key="1">
    <citation type="submission" date="2025-08" db="UniProtKB">
        <authorList>
            <consortium name="RefSeq"/>
        </authorList>
    </citation>
    <scope>IDENTIFICATION</scope>
</reference>
<dbReference type="OrthoDB" id="10412690at2759"/>
<evidence type="ECO:0000256" key="1">
    <source>
        <dbReference type="SAM" id="MobiDB-lite"/>
    </source>
</evidence>
<dbReference type="RefSeq" id="XP_016499300.1">
    <property type="nucleotide sequence ID" value="XM_016643814.1"/>
</dbReference>
<gene>
    <name evidence="2" type="primary">LOC107817917</name>
</gene>
<feature type="compositionally biased region" description="Acidic residues" evidence="1">
    <location>
        <begin position="75"/>
        <end position="95"/>
    </location>
</feature>
<dbReference type="KEGG" id="nta:107817917"/>
<feature type="compositionally biased region" description="Acidic residues" evidence="1">
    <location>
        <begin position="41"/>
        <end position="60"/>
    </location>
</feature>
<feature type="compositionally biased region" description="Acidic residues" evidence="1">
    <location>
        <begin position="102"/>
        <end position="115"/>
    </location>
</feature>
<dbReference type="AlphaFoldDB" id="A0A1S4CDS0"/>